<dbReference type="InterPro" id="IPR036388">
    <property type="entry name" value="WH-like_DNA-bd_sf"/>
</dbReference>
<organism evidence="3 4">
    <name type="scientific">Lachnellula cervina</name>
    <dbReference type="NCBI Taxonomy" id="1316786"/>
    <lineage>
        <taxon>Eukaryota</taxon>
        <taxon>Fungi</taxon>
        <taxon>Dikarya</taxon>
        <taxon>Ascomycota</taxon>
        <taxon>Pezizomycotina</taxon>
        <taxon>Leotiomycetes</taxon>
        <taxon>Helotiales</taxon>
        <taxon>Lachnaceae</taxon>
        <taxon>Lachnellula</taxon>
    </lineage>
</organism>
<sequence length="387" mass="43519">MNDKSLPSTAFGDSSSPSTSHIHSLPLPHSPASSTTYSSTFINPIVSNINRTRNMERKNPMDIKNTLMSPPEPIAQDSFSQSPSNAKTNVYSMPKGKFQHPLSPPVSPASKNSLPDDLSTITVRDPILFPNAQQSASSSQPPLFPDDDVQRVVEEHILARGPLRSAPLKEEYELVYGIKSQTMKLFERDPKRWRQRERILLSEEDAARKLIQRRYTPIAPASGKPYKPKSTGPRNSGVAKPVRQQKPKPVRERGMTPDGPRKAKSDDEDFNALQDLCPPLTSLPAKHNSLKIDWKGPPKDLSHDPHVGLLHPDEVQLASTLRLTCAMYLTSKRRIFLRKLETIRIGKEFRKTDAQQACKIDVNKASKLWSAFQKVGWLENAWVEQWL</sequence>
<name>A0A7D8YPK4_9HELO</name>
<dbReference type="Gene3D" id="1.10.10.10">
    <property type="entry name" value="Winged helix-like DNA-binding domain superfamily/Winged helix DNA-binding domain"/>
    <property type="match status" value="1"/>
</dbReference>
<feature type="region of interest" description="Disordered" evidence="1">
    <location>
        <begin position="214"/>
        <end position="266"/>
    </location>
</feature>
<evidence type="ECO:0000313" key="3">
    <source>
        <dbReference type="EMBL" id="TVY51514.1"/>
    </source>
</evidence>
<dbReference type="EMBL" id="QGMG01000795">
    <property type="protein sequence ID" value="TVY51514.1"/>
    <property type="molecule type" value="Genomic_DNA"/>
</dbReference>
<dbReference type="OrthoDB" id="5598695at2759"/>
<feature type="region of interest" description="Disordered" evidence="1">
    <location>
        <begin position="62"/>
        <end position="115"/>
    </location>
</feature>
<dbReference type="GO" id="GO:0003682">
    <property type="term" value="F:chromatin binding"/>
    <property type="evidence" value="ECO:0007669"/>
    <property type="project" value="TreeGrafter"/>
</dbReference>
<evidence type="ECO:0000259" key="2">
    <source>
        <dbReference type="Pfam" id="PF04433"/>
    </source>
</evidence>
<feature type="domain" description="SWIRM" evidence="2">
    <location>
        <begin position="308"/>
        <end position="378"/>
    </location>
</feature>
<dbReference type="GO" id="GO:0006357">
    <property type="term" value="P:regulation of transcription by RNA polymerase II"/>
    <property type="evidence" value="ECO:0007669"/>
    <property type="project" value="TreeGrafter"/>
</dbReference>
<dbReference type="FunFam" id="1.10.10.10:FF:000087">
    <property type="entry name" value="Transcriptional adapter 2"/>
    <property type="match status" value="1"/>
</dbReference>
<feature type="region of interest" description="Disordered" evidence="1">
    <location>
        <begin position="1"/>
        <end position="39"/>
    </location>
</feature>
<dbReference type="Proteomes" id="UP000481288">
    <property type="component" value="Unassembled WGS sequence"/>
</dbReference>
<gene>
    <name evidence="3" type="primary">YOR338W</name>
    <name evidence="3" type="ORF">LCER1_G009105</name>
</gene>
<dbReference type="GO" id="GO:0003713">
    <property type="term" value="F:transcription coactivator activity"/>
    <property type="evidence" value="ECO:0007669"/>
    <property type="project" value="TreeGrafter"/>
</dbReference>
<feature type="compositionally biased region" description="Basic and acidic residues" evidence="1">
    <location>
        <begin position="249"/>
        <end position="265"/>
    </location>
</feature>
<dbReference type="Pfam" id="PF04433">
    <property type="entry name" value="SWIRM"/>
    <property type="match status" value="1"/>
</dbReference>
<feature type="compositionally biased region" description="Polar residues" evidence="1">
    <location>
        <begin position="1"/>
        <end position="13"/>
    </location>
</feature>
<dbReference type="GO" id="GO:0070210">
    <property type="term" value="C:Rpd3L-Expanded complex"/>
    <property type="evidence" value="ECO:0007669"/>
    <property type="project" value="TreeGrafter"/>
</dbReference>
<dbReference type="AlphaFoldDB" id="A0A7D8YPK4"/>
<keyword evidence="4" id="KW-1185">Reference proteome</keyword>
<proteinExistence type="predicted"/>
<dbReference type="PANTHER" id="PTHR12374:SF21">
    <property type="entry name" value="SWIRM DOMAIN-CONTAINING PROTEIN FUN19-RELATED"/>
    <property type="match status" value="1"/>
</dbReference>
<feature type="compositionally biased region" description="Low complexity" evidence="1">
    <location>
        <begin position="14"/>
        <end position="36"/>
    </location>
</feature>
<reference evidence="3 4" key="1">
    <citation type="submission" date="2018-05" db="EMBL/GenBank/DDBJ databases">
        <title>Whole genome sequencing for identification of molecular markers to develop diagnostic detection tools for the regulated plant pathogen Lachnellula willkommii.</title>
        <authorList>
            <person name="Giroux E."/>
            <person name="Bilodeau G."/>
        </authorList>
    </citation>
    <scope>NUCLEOTIDE SEQUENCE [LARGE SCALE GENOMIC DNA]</scope>
    <source>
        <strain evidence="3 4">CBS 625.97</strain>
    </source>
</reference>
<protein>
    <submittedName>
        <fullName evidence="3">SWIRM domain-containing protein</fullName>
    </submittedName>
</protein>
<evidence type="ECO:0000313" key="4">
    <source>
        <dbReference type="Proteomes" id="UP000481288"/>
    </source>
</evidence>
<dbReference type="PANTHER" id="PTHR12374">
    <property type="entry name" value="TRANSCRIPTIONAL ADAPTOR 2 ADA2 -RELATED"/>
    <property type="match status" value="1"/>
</dbReference>
<dbReference type="InterPro" id="IPR007526">
    <property type="entry name" value="SWIRM"/>
</dbReference>
<evidence type="ECO:0000256" key="1">
    <source>
        <dbReference type="SAM" id="MobiDB-lite"/>
    </source>
</evidence>
<feature type="compositionally biased region" description="Polar residues" evidence="1">
    <location>
        <begin position="77"/>
        <end position="91"/>
    </location>
</feature>
<accession>A0A7D8YPK4</accession>
<comment type="caution">
    <text evidence="3">The sequence shown here is derived from an EMBL/GenBank/DDBJ whole genome shotgun (WGS) entry which is preliminary data.</text>
</comment>
<dbReference type="InterPro" id="IPR009057">
    <property type="entry name" value="Homeodomain-like_sf"/>
</dbReference>
<dbReference type="GO" id="GO:0006338">
    <property type="term" value="P:chromatin remodeling"/>
    <property type="evidence" value="ECO:0007669"/>
    <property type="project" value="TreeGrafter"/>
</dbReference>
<dbReference type="SUPFAM" id="SSF46689">
    <property type="entry name" value="Homeodomain-like"/>
    <property type="match status" value="1"/>
</dbReference>